<dbReference type="Proteomes" id="UP000243065">
    <property type="component" value="Unassembled WGS sequence"/>
</dbReference>
<keyword evidence="10" id="KW-1185">Reference proteome</keyword>
<comment type="subcellular location">
    <subcellularLocation>
        <location evidence="1">Membrane</location>
        <topology evidence="1">Multi-pass membrane protein</topology>
    </subcellularLocation>
</comment>
<sequence>MRVNFAIEDIILIVLYFVSVLYIGFRAKKSDNNDAVEEYLLAGRSLTLPMFVATLVSTWYGGILGVGEFTYKHGLAVWFVFGLPYYVFGSIFAFVLAGKVRRSKLFTIPDRLAQVYDKRTSFFGTILTLILVTPAPYFLMLGVLFQIIFGVDLKLSIVISTLLSVSYLFAGGFRADVYTDIFEFFLMFVGFSLIIPFAIVKYGGINFIVSNVPREVLTLAGGNSIQYIIAWFLIAVWTLVDPGFYQRCYAARDERTAKYGILISILFWMIFDFMTMTAGLYSRAILPGLEQPLMAYPLLAEVVLPKVAKGLFYIGMLATIMSTLNTLVF</sequence>
<comment type="similarity">
    <text evidence="2 7">Belongs to the sodium:solute symporter (SSF) (TC 2.A.21) family.</text>
</comment>
<feature type="transmembrane region" description="Helical" evidence="8">
    <location>
        <begin position="121"/>
        <end position="149"/>
    </location>
</feature>
<dbReference type="AlphaFoldDB" id="A0A656DCS4"/>
<evidence type="ECO:0000256" key="3">
    <source>
        <dbReference type="ARBA" id="ARBA00022448"/>
    </source>
</evidence>
<feature type="transmembrane region" description="Helical" evidence="8">
    <location>
        <begin position="75"/>
        <end position="100"/>
    </location>
</feature>
<evidence type="ECO:0000256" key="4">
    <source>
        <dbReference type="ARBA" id="ARBA00022692"/>
    </source>
</evidence>
<proteinExistence type="inferred from homology"/>
<dbReference type="PROSITE" id="PS50283">
    <property type="entry name" value="NA_SOLUT_SYMP_3"/>
    <property type="match status" value="1"/>
</dbReference>
<evidence type="ECO:0000256" key="8">
    <source>
        <dbReference type="SAM" id="Phobius"/>
    </source>
</evidence>
<dbReference type="RefSeq" id="WP_072150798.1">
    <property type="nucleotide sequence ID" value="NZ_CZVU01000089.1"/>
</dbReference>
<dbReference type="InterPro" id="IPR038377">
    <property type="entry name" value="Na/Glc_symporter_sf"/>
</dbReference>
<dbReference type="InterPro" id="IPR050277">
    <property type="entry name" value="Sodium:Solute_Symporter"/>
</dbReference>
<feature type="transmembrane region" description="Helical" evidence="8">
    <location>
        <begin position="6"/>
        <end position="25"/>
    </location>
</feature>
<feature type="transmembrane region" description="Helical" evidence="8">
    <location>
        <begin position="46"/>
        <end position="63"/>
    </location>
</feature>
<feature type="non-terminal residue" evidence="9">
    <location>
        <position position="329"/>
    </location>
</feature>
<feature type="transmembrane region" description="Helical" evidence="8">
    <location>
        <begin position="185"/>
        <end position="205"/>
    </location>
</feature>
<keyword evidence="4 8" id="KW-0812">Transmembrane</keyword>
<feature type="transmembrane region" description="Helical" evidence="8">
    <location>
        <begin position="257"/>
        <end position="281"/>
    </location>
</feature>
<dbReference type="InterPro" id="IPR001734">
    <property type="entry name" value="Na/solute_symporter"/>
</dbReference>
<keyword evidence="5 8" id="KW-1133">Transmembrane helix</keyword>
<dbReference type="CDD" id="cd10322">
    <property type="entry name" value="SLC5sbd"/>
    <property type="match status" value="1"/>
</dbReference>
<evidence type="ECO:0000313" key="9">
    <source>
        <dbReference type="EMBL" id="CUT04405.1"/>
    </source>
</evidence>
<evidence type="ECO:0000256" key="6">
    <source>
        <dbReference type="ARBA" id="ARBA00023136"/>
    </source>
</evidence>
<dbReference type="Pfam" id="PF00474">
    <property type="entry name" value="SSF"/>
    <property type="match status" value="1"/>
</dbReference>
<evidence type="ECO:0000313" key="10">
    <source>
        <dbReference type="Proteomes" id="UP000243065"/>
    </source>
</evidence>
<evidence type="ECO:0000256" key="7">
    <source>
        <dbReference type="RuleBase" id="RU362091"/>
    </source>
</evidence>
<name>A0A656DCS4_KRYT1</name>
<gene>
    <name evidence="9" type="ORF">JGI24_01487</name>
</gene>
<accession>A0A656DCS4</accession>
<feature type="transmembrane region" description="Helical" evidence="8">
    <location>
        <begin position="225"/>
        <end position="245"/>
    </location>
</feature>
<feature type="transmembrane region" description="Helical" evidence="8">
    <location>
        <begin position="310"/>
        <end position="328"/>
    </location>
</feature>
<evidence type="ECO:0000256" key="1">
    <source>
        <dbReference type="ARBA" id="ARBA00004141"/>
    </source>
</evidence>
<evidence type="ECO:0000256" key="5">
    <source>
        <dbReference type="ARBA" id="ARBA00022989"/>
    </source>
</evidence>
<reference evidence="9 10" key="1">
    <citation type="submission" date="2015-11" db="EMBL/GenBank/DDBJ databases">
        <authorList>
            <person name="Varghese N."/>
        </authorList>
    </citation>
    <scope>NUCLEOTIDE SEQUENCE [LARGE SCALE GENOMIC DNA]</scope>
    <source>
        <strain evidence="9 10">JGI-24</strain>
    </source>
</reference>
<feature type="transmembrane region" description="Helical" evidence="8">
    <location>
        <begin position="155"/>
        <end position="173"/>
    </location>
</feature>
<dbReference type="Gene3D" id="1.20.1730.10">
    <property type="entry name" value="Sodium/glucose cotransporter"/>
    <property type="match status" value="1"/>
</dbReference>
<keyword evidence="3" id="KW-0813">Transport</keyword>
<organism evidence="9 10">
    <name type="scientific">Kryptobacter tengchongensis</name>
    <dbReference type="NCBI Taxonomy" id="1643429"/>
    <lineage>
        <taxon>Bacteria</taxon>
        <taxon>Pseudomonadati</taxon>
        <taxon>Candidatus Kryptoniota</taxon>
        <taxon>Candidatus Kryptobacter</taxon>
    </lineage>
</organism>
<dbReference type="PANTHER" id="PTHR48086">
    <property type="entry name" value="SODIUM/PROLINE SYMPORTER-RELATED"/>
    <property type="match status" value="1"/>
</dbReference>
<dbReference type="OrthoDB" id="9803597at2"/>
<keyword evidence="6 8" id="KW-0472">Membrane</keyword>
<dbReference type="GO" id="GO:0022857">
    <property type="term" value="F:transmembrane transporter activity"/>
    <property type="evidence" value="ECO:0007669"/>
    <property type="project" value="InterPro"/>
</dbReference>
<dbReference type="EMBL" id="CZVU01000089">
    <property type="protein sequence ID" value="CUT04405.1"/>
    <property type="molecule type" value="Genomic_DNA"/>
</dbReference>
<dbReference type="PANTHER" id="PTHR48086:SF7">
    <property type="entry name" value="SODIUM-SOLUTE SYMPORTER-RELATED"/>
    <property type="match status" value="1"/>
</dbReference>
<dbReference type="GO" id="GO:0005886">
    <property type="term" value="C:plasma membrane"/>
    <property type="evidence" value="ECO:0007669"/>
    <property type="project" value="TreeGrafter"/>
</dbReference>
<protein>
    <submittedName>
        <fullName evidence="9">Solute:Na+ symporter, SSS family</fullName>
    </submittedName>
</protein>
<evidence type="ECO:0000256" key="2">
    <source>
        <dbReference type="ARBA" id="ARBA00006434"/>
    </source>
</evidence>